<dbReference type="Gene3D" id="1.10.4160.10">
    <property type="entry name" value="Hydantoin permease"/>
    <property type="match status" value="1"/>
</dbReference>
<protein>
    <recommendedName>
        <fullName evidence="10">Uracil permease</fullName>
    </recommendedName>
</protein>
<feature type="transmembrane region" description="Helical" evidence="7">
    <location>
        <begin position="185"/>
        <end position="207"/>
    </location>
</feature>
<keyword evidence="4 7" id="KW-1133">Transmembrane helix</keyword>
<feature type="transmembrane region" description="Helical" evidence="7">
    <location>
        <begin position="333"/>
        <end position="362"/>
    </location>
</feature>
<dbReference type="GeneID" id="43579117"/>
<accession>A0A5E8B385</accession>
<feature type="transmembrane region" description="Helical" evidence="7">
    <location>
        <begin position="129"/>
        <end position="149"/>
    </location>
</feature>
<proteinExistence type="inferred from homology"/>
<organism evidence="8 9">
    <name type="scientific">Magnusiomyces paraingens</name>
    <dbReference type="NCBI Taxonomy" id="2606893"/>
    <lineage>
        <taxon>Eukaryota</taxon>
        <taxon>Fungi</taxon>
        <taxon>Dikarya</taxon>
        <taxon>Ascomycota</taxon>
        <taxon>Saccharomycotina</taxon>
        <taxon>Dipodascomycetes</taxon>
        <taxon>Dipodascales</taxon>
        <taxon>Dipodascaceae</taxon>
        <taxon>Magnusiomyces</taxon>
    </lineage>
</organism>
<comment type="similarity">
    <text evidence="2">Belongs to the purine-cytosine permease (2.A.39) family.</text>
</comment>
<dbReference type="Pfam" id="PF02133">
    <property type="entry name" value="Transp_cyt_pur"/>
    <property type="match status" value="1"/>
</dbReference>
<dbReference type="FunFam" id="1.10.4160.10:FF:000001">
    <property type="entry name" value="Uracil permease, putative"/>
    <property type="match status" value="1"/>
</dbReference>
<name>A0A5E8B385_9ASCO</name>
<evidence type="ECO:0000256" key="1">
    <source>
        <dbReference type="ARBA" id="ARBA00004141"/>
    </source>
</evidence>
<dbReference type="OrthoDB" id="2018619at2759"/>
<dbReference type="Proteomes" id="UP000398389">
    <property type="component" value="Unassembled WGS sequence"/>
</dbReference>
<dbReference type="EMBL" id="CABVLU010000001">
    <property type="protein sequence ID" value="VVT44082.1"/>
    <property type="molecule type" value="Genomic_DNA"/>
</dbReference>
<dbReference type="AlphaFoldDB" id="A0A5E8B385"/>
<dbReference type="NCBIfam" id="TIGR00800">
    <property type="entry name" value="ncs1"/>
    <property type="match status" value="1"/>
</dbReference>
<feature type="transmembrane region" description="Helical" evidence="7">
    <location>
        <begin position="382"/>
        <end position="401"/>
    </location>
</feature>
<feature type="transmembrane region" description="Helical" evidence="7">
    <location>
        <begin position="422"/>
        <end position="440"/>
    </location>
</feature>
<evidence type="ECO:0000256" key="2">
    <source>
        <dbReference type="ARBA" id="ARBA00008974"/>
    </source>
</evidence>
<feature type="transmembrane region" description="Helical" evidence="7">
    <location>
        <begin position="533"/>
        <end position="553"/>
    </location>
</feature>
<evidence type="ECO:0000313" key="9">
    <source>
        <dbReference type="Proteomes" id="UP000398389"/>
    </source>
</evidence>
<feature type="region of interest" description="Disordered" evidence="6">
    <location>
        <begin position="1"/>
        <end position="24"/>
    </location>
</feature>
<comment type="subcellular location">
    <subcellularLocation>
        <location evidence="1">Membrane</location>
        <topology evidence="1">Multi-pass membrane protein</topology>
    </subcellularLocation>
</comment>
<dbReference type="InterPro" id="IPR001248">
    <property type="entry name" value="Pur-cyt_permease"/>
</dbReference>
<reference evidence="8 9" key="1">
    <citation type="submission" date="2019-09" db="EMBL/GenBank/DDBJ databases">
        <authorList>
            <person name="Brejova B."/>
        </authorList>
    </citation>
    <scope>NUCLEOTIDE SEQUENCE [LARGE SCALE GENOMIC DNA]</scope>
</reference>
<evidence type="ECO:0008006" key="10">
    <source>
        <dbReference type="Google" id="ProtNLM"/>
    </source>
</evidence>
<dbReference type="GO" id="GO:0015205">
    <property type="term" value="F:nucleobase transmembrane transporter activity"/>
    <property type="evidence" value="ECO:0007669"/>
    <property type="project" value="TreeGrafter"/>
</dbReference>
<feature type="transmembrane region" description="Helical" evidence="7">
    <location>
        <begin position="227"/>
        <end position="245"/>
    </location>
</feature>
<dbReference type="InterPro" id="IPR045225">
    <property type="entry name" value="Uracil/uridine/allantoin_perm"/>
</dbReference>
<dbReference type="PANTHER" id="PTHR30618:SF2">
    <property type="entry name" value="ALLANTOIN PERMEASE-RELATED"/>
    <property type="match status" value="1"/>
</dbReference>
<feature type="transmembrane region" description="Helical" evidence="7">
    <location>
        <begin position="501"/>
        <end position="521"/>
    </location>
</feature>
<evidence type="ECO:0000256" key="5">
    <source>
        <dbReference type="ARBA" id="ARBA00023136"/>
    </source>
</evidence>
<dbReference type="GO" id="GO:0005886">
    <property type="term" value="C:plasma membrane"/>
    <property type="evidence" value="ECO:0007669"/>
    <property type="project" value="TreeGrafter"/>
</dbReference>
<keyword evidence="5 7" id="KW-0472">Membrane</keyword>
<evidence type="ECO:0000256" key="3">
    <source>
        <dbReference type="ARBA" id="ARBA00022692"/>
    </source>
</evidence>
<dbReference type="InterPro" id="IPR012681">
    <property type="entry name" value="NCS1"/>
</dbReference>
<evidence type="ECO:0000256" key="6">
    <source>
        <dbReference type="SAM" id="MobiDB-lite"/>
    </source>
</evidence>
<keyword evidence="9" id="KW-1185">Reference proteome</keyword>
<keyword evidence="3 7" id="KW-0812">Transmembrane</keyword>
<dbReference type="CDD" id="cd11482">
    <property type="entry name" value="SLC-NCS1sbd_NRT1-like"/>
    <property type="match status" value="1"/>
</dbReference>
<feature type="transmembrane region" description="Helical" evidence="7">
    <location>
        <begin position="252"/>
        <end position="271"/>
    </location>
</feature>
<feature type="transmembrane region" description="Helical" evidence="7">
    <location>
        <begin position="291"/>
        <end position="312"/>
    </location>
</feature>
<evidence type="ECO:0000256" key="7">
    <source>
        <dbReference type="SAM" id="Phobius"/>
    </source>
</evidence>
<feature type="transmembrane region" description="Helical" evidence="7">
    <location>
        <begin position="452"/>
        <end position="471"/>
    </location>
</feature>
<dbReference type="RefSeq" id="XP_031850908.1">
    <property type="nucleotide sequence ID" value="XM_031995017.1"/>
</dbReference>
<dbReference type="PANTHER" id="PTHR30618">
    <property type="entry name" value="NCS1 FAMILY PURINE/PYRIMIDINE TRANSPORTER"/>
    <property type="match status" value="1"/>
</dbReference>
<gene>
    <name evidence="8" type="ORF">SAPINGB_P000293</name>
</gene>
<evidence type="ECO:0000313" key="8">
    <source>
        <dbReference type="EMBL" id="VVT44082.1"/>
    </source>
</evidence>
<evidence type="ECO:0000256" key="4">
    <source>
        <dbReference type="ARBA" id="ARBA00022989"/>
    </source>
</evidence>
<sequence length="616" mass="68600">MVSFDFDSSYPSTSSSSSTSSSPYTPLLYQPSHHQQHLQQHQQQPLQISSKMGNFKEKFHNFLKKIETDHEPGLSNKQLFLENHDLLPVEPERRQWQWFNFVSFWIADSFNINTWQIASTGVAAGMTWWHVWISVWVGYTIAAFFVVLMGRIGSVYHISFPVASRSSFGVFGSYWPVINRAAMACIWYGVQAWLGSECVQLMILAIWPQAKNIPNHLEGSGTTTFEFMCFFLFCLGSLPAIWFPVHKIRHLFTVKSILVPFAGIGFLIWTIKRAGGIGPVVHQKRTLYGSTFAWAFVNSLMGCISNFATLIVNAPDFTRFAKKRSDAVASQLITIPLGFAITSFIGVIVSSASTVLVGETLWSPLDVLHTFLESGRSGPRCGVFFIAAVFCLAQLGTNISANSISAGTDMTALLPRFINIRRGGYICAAIGFAMCPWKLFESSNKFTTYLSAYSVFLSSIAGVIVSDYFLVRKGHLIVKDLYSFETGSTYMYKYGVSWKAYTAYICGILINVVGFAGATGRDVPIAAIRVYDLNFFGGFGVAMITYYGLCWAFPPPENRLKDKWSQPMPEEIEVAEGFADVIDEGASPVESVMEDEDEDTKKGGWTAKVKVLNKLV</sequence>